<sequence>MKNFILIMLFFLAFFSCYYLDSSINYVALGDPPQSLVLNPSLEFKDYFYKWQETNFGGSWFPMFLSGRCLLALFVKYFEILFPPKFISLFIIFGSLVFSSVGFYKLIRDFYLKEYNIINTVLIASIFYGANLHLCIEISHFFFLLIPYILTPWILYYSFKYITSKKSKYLITTSFLLSFFGLAPNPPTVIISLIIIVWTILTFKFINKWSFKELLTKGIKIASLSFLLSFWWILPILTYKLYFTNQFIKTLHMELFYSGNSTLLNVFHLSGYWELFIIHYRMKVFYFSDILWKIRPVLIILSALIIFGAFIYYKTTNNRKDKIILLSYFILFLFGLLLAQGYHPTSIIKDIYFYLITHSPFFGTFRNNYKWVAILAFCYSIFIPYAYLGYKNLLNKLTNNQKIRKTLPYLIIILFLLTSSFPIWTGTLINHYFEGIPQESYEVSNYLNGQIKEDYGKVMIMPGTWLSYYKWGYYSTNRPIFVSFIEDRSALIYRYGGEPPLSWYGKELVDDMLYRRFFEFNISTLKNLGIKYILIDRTLDTRLGKEALPTADVERIEEHLKKKGFKLIYKGKNYSVYKLPNASSSLIWIPSKIYYINGSLTTNDKFILINTFDIRKVAIVNSKSSINKINFTKKNETYVIDITNQNLGRFRYGTWPWVYKEDKISVSQSNNSLDINLSLHEKYSVGQVGIEFYNPIDLSNSIVKVRIKPDKPLYNLGLQVFLMDENKLWTHQPPLYLDNFENTSKIYEINLSLDDVTDINKRKIKWIQIGFENRNDYPVNWTLKLDKDINIEKEILLIDMKNNNNETKIFNNYKLNYTKINPTLWKVQVNATKPFMLSFAESYDPLWEARIYKDGKLVEKVSPVPLYGVINGFYINETGNLKIVIRYKPQDWFEIGLATSGITFLACITYLFYDWRREKRSRGKST</sequence>
<feature type="transmembrane region" description="Helical" evidence="1">
    <location>
        <begin position="409"/>
        <end position="433"/>
    </location>
</feature>
<feature type="transmembrane region" description="Helical" evidence="1">
    <location>
        <begin position="892"/>
        <end position="913"/>
    </location>
</feature>
<dbReference type="HOGENOM" id="CLU_315389_0_0_2"/>
<name>A0A076LDK2_9EURY</name>
<dbReference type="EMBL" id="CP009149">
    <property type="protein sequence ID" value="AIJ06301.1"/>
    <property type="molecule type" value="Genomic_DNA"/>
</dbReference>
<feature type="transmembrane region" description="Helical" evidence="1">
    <location>
        <begin position="369"/>
        <end position="388"/>
    </location>
</feature>
<feature type="transmembrane region" description="Helical" evidence="1">
    <location>
        <begin position="116"/>
        <end position="134"/>
    </location>
</feature>
<dbReference type="RefSeq" id="WP_048202386.1">
    <property type="nucleotide sequence ID" value="NZ_CP009149.1"/>
</dbReference>
<keyword evidence="1" id="KW-0472">Membrane</keyword>
<dbReference type="AlphaFoldDB" id="A0A076LDK2"/>
<dbReference type="STRING" id="1301915.JH146_1459"/>
<gene>
    <name evidence="3" type="ORF">JH146_1459</name>
</gene>
<feature type="transmembrane region" description="Helical" evidence="1">
    <location>
        <begin position="86"/>
        <end position="104"/>
    </location>
</feature>
<dbReference type="Pfam" id="PF11847">
    <property type="entry name" value="GT-C_AftD"/>
    <property type="match status" value="1"/>
</dbReference>
<feature type="transmembrane region" description="Helical" evidence="1">
    <location>
        <begin position="294"/>
        <end position="313"/>
    </location>
</feature>
<keyword evidence="1" id="KW-1133">Transmembrane helix</keyword>
<dbReference type="InterPro" id="IPR021798">
    <property type="entry name" value="AftD_N"/>
</dbReference>
<keyword evidence="4" id="KW-1185">Reference proteome</keyword>
<feature type="transmembrane region" description="Helical" evidence="1">
    <location>
        <begin position="221"/>
        <end position="242"/>
    </location>
</feature>
<feature type="transmembrane region" description="Helical" evidence="1">
    <location>
        <begin position="140"/>
        <end position="157"/>
    </location>
</feature>
<feature type="transmembrane region" description="Helical" evidence="1">
    <location>
        <begin position="169"/>
        <end position="201"/>
    </location>
</feature>
<feature type="transmembrane region" description="Helical" evidence="1">
    <location>
        <begin position="263"/>
        <end position="282"/>
    </location>
</feature>
<dbReference type="GeneID" id="42317328"/>
<proteinExistence type="predicted"/>
<reference evidence="3 4" key="1">
    <citation type="journal article" date="2015" name="Int. J. Syst. Evol. Microbiol.">
        <title>M ethanocaldococcus bathoardescens sp. nov., a hyperthermophilic methanogen isolated from a volcanically active deep-sea hydrothermal vent.</title>
        <authorList>
            <person name="Stewart L.C."/>
            <person name="Jung J.H."/>
            <person name="Kim Y.T."/>
            <person name="Kwon S.W."/>
            <person name="Park C.S."/>
            <person name="Holden J.F."/>
        </authorList>
    </citation>
    <scope>NUCLEOTIDE SEQUENCE [LARGE SCALE GENOMIC DNA]</scope>
    <source>
        <strain evidence="3 4">JH146</strain>
    </source>
</reference>
<accession>A0A076LDK2</accession>
<protein>
    <recommendedName>
        <fullName evidence="2">Alpha-(1-&gt;3)-arabinofuranosyltransferase N-terminal GT-C domain-containing protein</fullName>
    </recommendedName>
</protein>
<feature type="transmembrane region" description="Helical" evidence="1">
    <location>
        <begin position="325"/>
        <end position="343"/>
    </location>
</feature>
<feature type="domain" description="Alpha-(1-&gt;3)-arabinofuranosyltransferase N-terminal GT-C" evidence="2">
    <location>
        <begin position="100"/>
        <end position="473"/>
    </location>
</feature>
<dbReference type="Proteomes" id="UP000028781">
    <property type="component" value="Chromosome"/>
</dbReference>
<dbReference type="OrthoDB" id="41895at2157"/>
<evidence type="ECO:0000259" key="2">
    <source>
        <dbReference type="Pfam" id="PF11847"/>
    </source>
</evidence>
<keyword evidence="1" id="KW-0812">Transmembrane</keyword>
<evidence type="ECO:0000256" key="1">
    <source>
        <dbReference type="SAM" id="Phobius"/>
    </source>
</evidence>
<evidence type="ECO:0000313" key="4">
    <source>
        <dbReference type="Proteomes" id="UP000028781"/>
    </source>
</evidence>
<evidence type="ECO:0000313" key="3">
    <source>
        <dbReference type="EMBL" id="AIJ06301.1"/>
    </source>
</evidence>
<dbReference type="PROSITE" id="PS51257">
    <property type="entry name" value="PROKAR_LIPOPROTEIN"/>
    <property type="match status" value="1"/>
</dbReference>
<dbReference type="KEGG" id="mjh:JH146_1459"/>
<dbReference type="GO" id="GO:0016740">
    <property type="term" value="F:transferase activity"/>
    <property type="evidence" value="ECO:0007669"/>
    <property type="project" value="InterPro"/>
</dbReference>
<organism evidence="3 4">
    <name type="scientific">Methanocaldococcus bathoardescens</name>
    <dbReference type="NCBI Taxonomy" id="1301915"/>
    <lineage>
        <taxon>Archaea</taxon>
        <taxon>Methanobacteriati</taxon>
        <taxon>Methanobacteriota</taxon>
        <taxon>Methanomada group</taxon>
        <taxon>Methanococci</taxon>
        <taxon>Methanococcales</taxon>
        <taxon>Methanocaldococcaceae</taxon>
        <taxon>Methanocaldococcus</taxon>
    </lineage>
</organism>